<keyword evidence="8" id="KW-1278">Translocase</keyword>
<dbReference type="InterPro" id="IPR027417">
    <property type="entry name" value="P-loop_NTPase"/>
</dbReference>
<dbReference type="InterPro" id="IPR045865">
    <property type="entry name" value="ACT-like_dom_sf"/>
</dbReference>
<evidence type="ECO:0000256" key="1">
    <source>
        <dbReference type="ARBA" id="ARBA00002579"/>
    </source>
</evidence>
<organism evidence="12 13">
    <name type="scientific">Geovibrio thiophilus</name>
    <dbReference type="NCBI Taxonomy" id="139438"/>
    <lineage>
        <taxon>Bacteria</taxon>
        <taxon>Pseudomonadati</taxon>
        <taxon>Deferribacterota</taxon>
        <taxon>Deferribacteres</taxon>
        <taxon>Deferribacterales</taxon>
        <taxon>Geovibrionaceae</taxon>
        <taxon>Geovibrio</taxon>
    </lineage>
</organism>
<evidence type="ECO:0000256" key="3">
    <source>
        <dbReference type="ARBA" id="ARBA00020019"/>
    </source>
</evidence>
<dbReference type="Gene3D" id="3.40.50.300">
    <property type="entry name" value="P-loop containing nucleotide triphosphate hydrolases"/>
    <property type="match status" value="1"/>
</dbReference>
<sequence>MIQINNLGKVYSTGRSSTRALGGVNLNIPKGSVYGIIGLSGAGKSTLVRCLNLLEKPTEGQILVNGQDLTSLSGTDLRIARRKIGMIFQHFNLLASRTVAENIAFPLEIDGMKRAAIKERVSELLPLVGLTEKADSYPSELSGGQKQRVGIARALALKPDVLLCDEATSALDPQTTLSILSLLKDINRELGLTIVIITHEMKVIKEICTHVAVLHDSRCVEDASVEEVFTAPKSETAKDFVASVFPAELPEELLKELSAHADAELVRINFLGDAASKPVINGLVTECGVQINILYGSIEHLRSSLFGNLILEIRGTAEQRARAHEYLKRNNLTFSYLSRGGADA</sequence>
<evidence type="ECO:0000256" key="10">
    <source>
        <dbReference type="ARBA" id="ARBA00023136"/>
    </source>
</evidence>
<evidence type="ECO:0000256" key="2">
    <source>
        <dbReference type="ARBA" id="ARBA00005417"/>
    </source>
</evidence>
<accession>A0A410JZI8</accession>
<dbReference type="KEGG" id="gtl:EP073_08740"/>
<dbReference type="InterPro" id="IPR050086">
    <property type="entry name" value="MetN_ABC_transporter-like"/>
</dbReference>
<evidence type="ECO:0000313" key="12">
    <source>
        <dbReference type="EMBL" id="QAR33485.1"/>
    </source>
</evidence>
<dbReference type="PANTHER" id="PTHR43166">
    <property type="entry name" value="AMINO ACID IMPORT ATP-BINDING PROTEIN"/>
    <property type="match status" value="1"/>
</dbReference>
<dbReference type="GO" id="GO:0005886">
    <property type="term" value="C:plasma membrane"/>
    <property type="evidence" value="ECO:0007669"/>
    <property type="project" value="UniProtKB-ARBA"/>
</dbReference>
<name>A0A410JZI8_9BACT</name>
<dbReference type="Proteomes" id="UP000287502">
    <property type="component" value="Chromosome"/>
</dbReference>
<comment type="similarity">
    <text evidence="2">Belongs to the ABC transporter superfamily.</text>
</comment>
<dbReference type="GO" id="GO:0006865">
    <property type="term" value="P:amino acid transport"/>
    <property type="evidence" value="ECO:0007669"/>
    <property type="project" value="UniProtKB-KW"/>
</dbReference>
<keyword evidence="4" id="KW-0813">Transport</keyword>
<dbReference type="Pfam" id="PF09383">
    <property type="entry name" value="NIL"/>
    <property type="match status" value="1"/>
</dbReference>
<keyword evidence="6" id="KW-0547">Nucleotide-binding</keyword>
<dbReference type="PROSITE" id="PS00211">
    <property type="entry name" value="ABC_TRANSPORTER_1"/>
    <property type="match status" value="1"/>
</dbReference>
<dbReference type="SMART" id="SM00930">
    <property type="entry name" value="NIL"/>
    <property type="match status" value="1"/>
</dbReference>
<keyword evidence="9" id="KW-0029">Amino-acid transport</keyword>
<feature type="domain" description="ABC transporter" evidence="11">
    <location>
        <begin position="2"/>
        <end position="241"/>
    </location>
</feature>
<dbReference type="PANTHER" id="PTHR43166:SF30">
    <property type="entry name" value="METHIONINE IMPORT ATP-BINDING PROTEIN METN"/>
    <property type="match status" value="1"/>
</dbReference>
<dbReference type="Gene3D" id="3.30.70.260">
    <property type="match status" value="1"/>
</dbReference>
<protein>
    <recommendedName>
        <fullName evidence="3">Cell division ATP-binding protein FtsE</fullName>
    </recommendedName>
</protein>
<dbReference type="SUPFAM" id="SSF55021">
    <property type="entry name" value="ACT-like"/>
    <property type="match status" value="1"/>
</dbReference>
<dbReference type="InterPro" id="IPR017871">
    <property type="entry name" value="ABC_transporter-like_CS"/>
</dbReference>
<dbReference type="FunFam" id="3.40.50.300:FF:000056">
    <property type="entry name" value="Cell division ATP-binding protein FtsE"/>
    <property type="match status" value="1"/>
</dbReference>
<evidence type="ECO:0000256" key="4">
    <source>
        <dbReference type="ARBA" id="ARBA00022448"/>
    </source>
</evidence>
<dbReference type="Pfam" id="PF00005">
    <property type="entry name" value="ABC_tran"/>
    <property type="match status" value="1"/>
</dbReference>
<evidence type="ECO:0000256" key="5">
    <source>
        <dbReference type="ARBA" id="ARBA00022475"/>
    </source>
</evidence>
<keyword evidence="10" id="KW-0472">Membrane</keyword>
<keyword evidence="7 12" id="KW-0067">ATP-binding</keyword>
<gene>
    <name evidence="12" type="ORF">EP073_08740</name>
</gene>
<proteinExistence type="inferred from homology"/>
<dbReference type="RefSeq" id="WP_128466771.1">
    <property type="nucleotide sequence ID" value="NZ_CP035108.1"/>
</dbReference>
<dbReference type="SUPFAM" id="SSF52540">
    <property type="entry name" value="P-loop containing nucleoside triphosphate hydrolases"/>
    <property type="match status" value="1"/>
</dbReference>
<dbReference type="GO" id="GO:0005524">
    <property type="term" value="F:ATP binding"/>
    <property type="evidence" value="ECO:0007669"/>
    <property type="project" value="UniProtKB-KW"/>
</dbReference>
<dbReference type="GO" id="GO:0016887">
    <property type="term" value="F:ATP hydrolysis activity"/>
    <property type="evidence" value="ECO:0007669"/>
    <property type="project" value="InterPro"/>
</dbReference>
<keyword evidence="13" id="KW-1185">Reference proteome</keyword>
<dbReference type="InterPro" id="IPR003439">
    <property type="entry name" value="ABC_transporter-like_ATP-bd"/>
</dbReference>
<dbReference type="CDD" id="cd03258">
    <property type="entry name" value="ABC_MetN_methionine_transporter"/>
    <property type="match status" value="1"/>
</dbReference>
<dbReference type="EMBL" id="CP035108">
    <property type="protein sequence ID" value="QAR33485.1"/>
    <property type="molecule type" value="Genomic_DNA"/>
</dbReference>
<evidence type="ECO:0000256" key="7">
    <source>
        <dbReference type="ARBA" id="ARBA00022840"/>
    </source>
</evidence>
<reference evidence="12 13" key="1">
    <citation type="submission" date="2019-01" db="EMBL/GenBank/DDBJ databases">
        <title>Geovibrio thiophilus DSM 11263, complete genome.</title>
        <authorList>
            <person name="Spring S."/>
            <person name="Bunk B."/>
            <person name="Sproer C."/>
        </authorList>
    </citation>
    <scope>NUCLEOTIDE SEQUENCE [LARGE SCALE GENOMIC DNA]</scope>
    <source>
        <strain evidence="12 13">DSM 11263</strain>
    </source>
</reference>
<evidence type="ECO:0000256" key="9">
    <source>
        <dbReference type="ARBA" id="ARBA00022970"/>
    </source>
</evidence>
<evidence type="ECO:0000313" key="13">
    <source>
        <dbReference type="Proteomes" id="UP000287502"/>
    </source>
</evidence>
<comment type="function">
    <text evidence="1">Part of the ABC transporter FtsEX involved in cellular division. Important for assembly or stability of the septal ring.</text>
</comment>
<keyword evidence="5" id="KW-1003">Cell membrane</keyword>
<evidence type="ECO:0000256" key="8">
    <source>
        <dbReference type="ARBA" id="ARBA00022967"/>
    </source>
</evidence>
<dbReference type="AlphaFoldDB" id="A0A410JZI8"/>
<dbReference type="InterPro" id="IPR041701">
    <property type="entry name" value="MetN_ABC"/>
</dbReference>
<evidence type="ECO:0000259" key="11">
    <source>
        <dbReference type="PROSITE" id="PS50893"/>
    </source>
</evidence>
<dbReference type="InterPro" id="IPR003593">
    <property type="entry name" value="AAA+_ATPase"/>
</dbReference>
<dbReference type="PROSITE" id="PS50893">
    <property type="entry name" value="ABC_TRANSPORTER_2"/>
    <property type="match status" value="1"/>
</dbReference>
<dbReference type="OrthoDB" id="9780431at2"/>
<dbReference type="SMART" id="SM00382">
    <property type="entry name" value="AAA"/>
    <property type="match status" value="1"/>
</dbReference>
<evidence type="ECO:0000256" key="6">
    <source>
        <dbReference type="ARBA" id="ARBA00022741"/>
    </source>
</evidence>
<dbReference type="InterPro" id="IPR018449">
    <property type="entry name" value="NIL_domain"/>
</dbReference>